<comment type="catalytic activity">
    <reaction evidence="8">
        <text>L-threonyl-[protein] + ATP = O-phospho-L-threonyl-[protein] + ADP + H(+)</text>
        <dbReference type="Rhea" id="RHEA:46608"/>
        <dbReference type="Rhea" id="RHEA-COMP:11060"/>
        <dbReference type="Rhea" id="RHEA-COMP:11605"/>
        <dbReference type="ChEBI" id="CHEBI:15378"/>
        <dbReference type="ChEBI" id="CHEBI:30013"/>
        <dbReference type="ChEBI" id="CHEBI:30616"/>
        <dbReference type="ChEBI" id="CHEBI:61977"/>
        <dbReference type="ChEBI" id="CHEBI:456216"/>
        <dbReference type="EC" id="2.7.11.11"/>
    </reaction>
</comment>
<dbReference type="Gene3D" id="1.25.40.20">
    <property type="entry name" value="Ankyrin repeat-containing domain"/>
    <property type="match status" value="3"/>
</dbReference>
<feature type="repeat" description="ANK" evidence="10">
    <location>
        <begin position="754"/>
        <end position="778"/>
    </location>
</feature>
<evidence type="ECO:0000256" key="12">
    <source>
        <dbReference type="SAM" id="MobiDB-lite"/>
    </source>
</evidence>
<dbReference type="SMART" id="SM00248">
    <property type="entry name" value="ANK"/>
    <property type="match status" value="11"/>
</dbReference>
<gene>
    <name evidence="15" type="ORF">BN869_000010217_1</name>
</gene>
<dbReference type="PROSITE" id="PS50297">
    <property type="entry name" value="ANK_REP_REGION"/>
    <property type="match status" value="5"/>
</dbReference>
<dbReference type="SUPFAM" id="SSF52540">
    <property type="entry name" value="P-loop containing nucleoside triphosphate hydrolases"/>
    <property type="match status" value="1"/>
</dbReference>
<feature type="domain" description="AGC-kinase C-terminal" evidence="14">
    <location>
        <begin position="1324"/>
        <end position="1380"/>
    </location>
</feature>
<dbReference type="SMART" id="SM00220">
    <property type="entry name" value="S_TKc"/>
    <property type="match status" value="1"/>
</dbReference>
<evidence type="ECO:0000256" key="7">
    <source>
        <dbReference type="ARBA" id="ARBA00022840"/>
    </source>
</evidence>
<evidence type="ECO:0000256" key="3">
    <source>
        <dbReference type="ARBA" id="ARBA00022679"/>
    </source>
</evidence>
<comment type="catalytic activity">
    <reaction evidence="9">
        <text>L-seryl-[protein] + ATP = O-phospho-L-seryl-[protein] + ADP + H(+)</text>
        <dbReference type="Rhea" id="RHEA:17989"/>
        <dbReference type="Rhea" id="RHEA-COMP:9863"/>
        <dbReference type="Rhea" id="RHEA-COMP:11604"/>
        <dbReference type="ChEBI" id="CHEBI:15378"/>
        <dbReference type="ChEBI" id="CHEBI:29999"/>
        <dbReference type="ChEBI" id="CHEBI:30616"/>
        <dbReference type="ChEBI" id="CHEBI:83421"/>
        <dbReference type="ChEBI" id="CHEBI:456216"/>
        <dbReference type="EC" id="2.7.11.11"/>
    </reaction>
</comment>
<evidence type="ECO:0000256" key="9">
    <source>
        <dbReference type="ARBA" id="ARBA00047454"/>
    </source>
</evidence>
<dbReference type="GO" id="GO:0004691">
    <property type="term" value="F:cAMP-dependent protein kinase activity"/>
    <property type="evidence" value="ECO:0007669"/>
    <property type="project" value="UniProtKB-EC"/>
</dbReference>
<keyword evidence="3" id="KW-0808">Transferase</keyword>
<dbReference type="CDD" id="cd05580">
    <property type="entry name" value="STKc_PKA_like"/>
    <property type="match status" value="1"/>
</dbReference>
<keyword evidence="5 11" id="KW-0547">Nucleotide-binding</keyword>
<dbReference type="Pfam" id="PF22939">
    <property type="entry name" value="WHD_GPIID"/>
    <property type="match status" value="1"/>
</dbReference>
<protein>
    <recommendedName>
        <fullName evidence="1">cAMP-dependent protein kinase</fullName>
        <ecNumber evidence="1">2.7.11.11</ecNumber>
    </recommendedName>
</protein>
<dbReference type="Gene3D" id="3.30.200.20">
    <property type="entry name" value="Phosphorylase Kinase, domain 1"/>
    <property type="match status" value="1"/>
</dbReference>
<keyword evidence="7 11" id="KW-0067">ATP-binding</keyword>
<dbReference type="InterPro" id="IPR008271">
    <property type="entry name" value="Ser/Thr_kinase_AS"/>
</dbReference>
<keyword evidence="2" id="KW-0723">Serine/threonine-protein kinase</keyword>
<dbReference type="PROSITE" id="PS50011">
    <property type="entry name" value="PROTEIN_KINASE_DOM"/>
    <property type="match status" value="1"/>
</dbReference>
<dbReference type="InterPro" id="IPR054471">
    <property type="entry name" value="GPIID_WHD"/>
</dbReference>
<proteinExistence type="predicted"/>
<dbReference type="InterPro" id="IPR002110">
    <property type="entry name" value="Ankyrin_rpt"/>
</dbReference>
<feature type="repeat" description="ANK" evidence="10">
    <location>
        <begin position="580"/>
        <end position="613"/>
    </location>
</feature>
<dbReference type="Gene3D" id="1.10.510.10">
    <property type="entry name" value="Transferase(Phosphotransferase) domain 1"/>
    <property type="match status" value="1"/>
</dbReference>
<feature type="repeat" description="ANK" evidence="10">
    <location>
        <begin position="649"/>
        <end position="673"/>
    </location>
</feature>
<dbReference type="SMART" id="SM00133">
    <property type="entry name" value="S_TK_X"/>
    <property type="match status" value="1"/>
</dbReference>
<dbReference type="InterPro" id="IPR056884">
    <property type="entry name" value="NPHP3-like_N"/>
</dbReference>
<evidence type="ECO:0000256" key="1">
    <source>
        <dbReference type="ARBA" id="ARBA00012444"/>
    </source>
</evidence>
<dbReference type="GO" id="GO:0005634">
    <property type="term" value="C:nucleus"/>
    <property type="evidence" value="ECO:0007669"/>
    <property type="project" value="TreeGrafter"/>
</dbReference>
<dbReference type="InterPro" id="IPR036770">
    <property type="entry name" value="Ankyrin_rpt-contain_sf"/>
</dbReference>
<evidence type="ECO:0000256" key="5">
    <source>
        <dbReference type="ARBA" id="ARBA00022741"/>
    </source>
</evidence>
<dbReference type="Pfam" id="PF00069">
    <property type="entry name" value="Pkinase"/>
    <property type="match status" value="1"/>
</dbReference>
<dbReference type="PROSITE" id="PS00108">
    <property type="entry name" value="PROTEIN_KINASE_ST"/>
    <property type="match status" value="1"/>
</dbReference>
<name>A0A0B7KAN1_BIOOC</name>
<feature type="region of interest" description="Disordered" evidence="12">
    <location>
        <begin position="1334"/>
        <end position="1356"/>
    </location>
</feature>
<dbReference type="PROSITE" id="PS50088">
    <property type="entry name" value="ANK_REPEAT"/>
    <property type="match status" value="5"/>
</dbReference>
<dbReference type="PROSITE" id="PS00107">
    <property type="entry name" value="PROTEIN_KINASE_ATP"/>
    <property type="match status" value="1"/>
</dbReference>
<dbReference type="GO" id="GO:0005952">
    <property type="term" value="C:cAMP-dependent protein kinase complex"/>
    <property type="evidence" value="ECO:0007669"/>
    <property type="project" value="TreeGrafter"/>
</dbReference>
<dbReference type="PANTHER" id="PTHR24353">
    <property type="entry name" value="CYCLIC NUCLEOTIDE-DEPENDENT PROTEIN KINASE"/>
    <property type="match status" value="1"/>
</dbReference>
<dbReference type="Pfam" id="PF24883">
    <property type="entry name" value="NPHP3_N"/>
    <property type="match status" value="1"/>
</dbReference>
<dbReference type="FunFam" id="1.10.510.10:FF:000005">
    <property type="entry name" value="cAMP-dependent protein kinase catalytic subunit alpha"/>
    <property type="match status" value="1"/>
</dbReference>
<keyword evidence="6" id="KW-0418">Kinase</keyword>
<dbReference type="InterPro" id="IPR011009">
    <property type="entry name" value="Kinase-like_dom_sf"/>
</dbReference>
<organism evidence="15">
    <name type="scientific">Bionectria ochroleuca</name>
    <name type="common">Gliocladium roseum</name>
    <dbReference type="NCBI Taxonomy" id="29856"/>
    <lineage>
        <taxon>Eukaryota</taxon>
        <taxon>Fungi</taxon>
        <taxon>Dikarya</taxon>
        <taxon>Ascomycota</taxon>
        <taxon>Pezizomycotina</taxon>
        <taxon>Sordariomycetes</taxon>
        <taxon>Hypocreomycetidae</taxon>
        <taxon>Hypocreales</taxon>
        <taxon>Bionectriaceae</taxon>
        <taxon>Clonostachys</taxon>
    </lineage>
</organism>
<feature type="region of interest" description="Disordered" evidence="12">
    <location>
        <begin position="960"/>
        <end position="1031"/>
    </location>
</feature>
<dbReference type="SUPFAM" id="SSF56112">
    <property type="entry name" value="Protein kinase-like (PK-like)"/>
    <property type="match status" value="1"/>
</dbReference>
<dbReference type="PANTHER" id="PTHR24353:SF153">
    <property type="entry name" value="CAMP-DEPENDENT PROTEIN KINASE CATALYTIC SUBUNIT 1"/>
    <property type="match status" value="1"/>
</dbReference>
<dbReference type="InterPro" id="IPR000961">
    <property type="entry name" value="AGC-kinase_C"/>
</dbReference>
<dbReference type="PROSITE" id="PS51285">
    <property type="entry name" value="AGC_KINASE_CTER"/>
    <property type="match status" value="1"/>
</dbReference>
<evidence type="ECO:0000256" key="11">
    <source>
        <dbReference type="PROSITE-ProRule" id="PRU10141"/>
    </source>
</evidence>
<dbReference type="InterPro" id="IPR000719">
    <property type="entry name" value="Prot_kinase_dom"/>
</dbReference>
<evidence type="ECO:0000259" key="14">
    <source>
        <dbReference type="PROSITE" id="PS51285"/>
    </source>
</evidence>
<accession>A0A0B7KAN1</accession>
<keyword evidence="4" id="KW-0677">Repeat</keyword>
<dbReference type="Gene3D" id="3.40.50.300">
    <property type="entry name" value="P-loop containing nucleotide triphosphate hydrolases"/>
    <property type="match status" value="1"/>
</dbReference>
<evidence type="ECO:0000256" key="10">
    <source>
        <dbReference type="PROSITE-ProRule" id="PRU00023"/>
    </source>
</evidence>
<evidence type="ECO:0000256" key="4">
    <source>
        <dbReference type="ARBA" id="ARBA00022737"/>
    </source>
</evidence>
<dbReference type="GO" id="GO:0005829">
    <property type="term" value="C:cytosol"/>
    <property type="evidence" value="ECO:0007669"/>
    <property type="project" value="TreeGrafter"/>
</dbReference>
<feature type="domain" description="Protein kinase" evidence="13">
    <location>
        <begin position="1067"/>
        <end position="1323"/>
    </location>
</feature>
<evidence type="ECO:0000256" key="2">
    <source>
        <dbReference type="ARBA" id="ARBA00022527"/>
    </source>
</evidence>
<evidence type="ECO:0000256" key="6">
    <source>
        <dbReference type="ARBA" id="ARBA00022777"/>
    </source>
</evidence>
<reference evidence="15" key="1">
    <citation type="submission" date="2015-01" db="EMBL/GenBank/DDBJ databases">
        <authorList>
            <person name="Durling Mikael"/>
        </authorList>
    </citation>
    <scope>NUCLEOTIDE SEQUENCE</scope>
</reference>
<feature type="repeat" description="ANK" evidence="10">
    <location>
        <begin position="788"/>
        <end position="811"/>
    </location>
</feature>
<feature type="repeat" description="ANK" evidence="10">
    <location>
        <begin position="686"/>
        <end position="710"/>
    </location>
</feature>
<evidence type="ECO:0000259" key="13">
    <source>
        <dbReference type="PROSITE" id="PS50011"/>
    </source>
</evidence>
<feature type="binding site" evidence="11">
    <location>
        <position position="1096"/>
    </location>
    <ligand>
        <name>ATP</name>
        <dbReference type="ChEBI" id="CHEBI:30616"/>
    </ligand>
</feature>
<dbReference type="Pfam" id="PF12796">
    <property type="entry name" value="Ank_2"/>
    <property type="match status" value="4"/>
</dbReference>
<dbReference type="SUPFAM" id="SSF48403">
    <property type="entry name" value="Ankyrin repeat"/>
    <property type="match status" value="1"/>
</dbReference>
<dbReference type="GO" id="GO:0005524">
    <property type="term" value="F:ATP binding"/>
    <property type="evidence" value="ECO:0007669"/>
    <property type="project" value="UniProtKB-UniRule"/>
</dbReference>
<dbReference type="EC" id="2.7.11.11" evidence="1"/>
<dbReference type="InterPro" id="IPR017441">
    <property type="entry name" value="Protein_kinase_ATP_BS"/>
</dbReference>
<dbReference type="InterPro" id="IPR027417">
    <property type="entry name" value="P-loop_NTPase"/>
</dbReference>
<sequence>MAAAAYAKDLLYRIPTSKIEAEKKMADIISNVQETVIDVSREVNSLLHRHHDEKDEEILDWITPVDYAPQQNDFIKRRQPCTGQWLLDSEEFRAWVEGKGQGLFCPGIPGAGKTILAAIVVDDLCAKFQGGSDTCVAFIFCNFRRHPDQRFEDLLASLLKQMIQQQPSIPDDIKQLYGHHKKRRTRFSADELSRMLQATTKLFSRNFIVIDALDECQKANGCRRSFVDDLFNLRANYGVNLFTTSRFVPEILDIFKIHTSLEIRAHGDDVRSYLGGCMSQLPAFVHRDLGLQDEIKDWIVDAVDGMFLLAQLYMASLTDKVTKKAIKSALHQFRKQAADQDEDTKLQVLSEAYEQALDRIKAQKTGFRQLGERTLLWIACAKRPLTVSELRHALAVELETDKLDNDNIPETEDMVSACAGLVTVDEESNIIRLVHYTMQEYFSRNRRNLFTEGEESMAKTCVTYLSFSVFSVGPCKSDQALETRLEKNLLYDYAAQNWGYHAQKSSVSTKRLILKCLTNPNLLSASCQAMLAVKLFAGDSEYARRVPGRMTAVHVAAHFGLSDIIRSLVGIYEIDSRNSHGRTPLSLASEHGHNNVVTFLLEKERIDINVKDTTHSRSPLSWAAGNGHFKVCQNLLARDRIQPDSRDSGGQTPLSWAAGNGHANVVRLLLRQGGVSPDSKATWWNKGRTPLLQAAANNHESVVQLLVDSGRVHCDSKDDDGRTPLSYMAQHGWELISKQVLSRDDVNPDCMDKSGRTPLSWAAQYGQEALVKMLLANNQVNPNSCDGNGFSPLIWAVKQGHEMVVRLLLEKRDVSKNSQDADGRTPLAQIWTGTIIMGSAEHAGGGAVNQLLAKDGIDPESRDDSGRTTLSWVAGNGDSILAKKLIEMHGVDVNSKDRLDRTPLSWAADNGHQAIVQLLLAKECVDAICKDSWDRTPLSWATKNGHTSIVNLLLADHRVAPSPPGSTSSVASEEQETAIKGPWASDWPRSRRSYGGQPSKDMVPEGVGNRATVPRARSESPPSRRKRRFSTDVVHINRSKPELSDENQAFQSMIPRRTSGKYALDNFEIHRTVGTGSFGRVYMAQSRFNQRFYAVKVWKKSQVVKMKQVAHINDERRVLSSVKHTFLVWLWGTWQDWRNLYMVMDFVEGGELFSLMRKSRRFPNAVAKFYAAEVILALEYLHSQNFIYRDIKPENILLDRHGHIKLTDFGFAKFVPHKTWTLCGTPDYLAPEVVAGKGYNKSVDWWALGILIYGMLCGYSPFWDSNNSPMKIYENILRGEVKYPAHLIPPVVHLLENLITGDLTKRLGNLHGRSSDLKAHPWFEEVDWQRLGKRDIDPPYTPPIAAGRGDASQLDRYPEDDDILRSAESEDNYPNLFPGF</sequence>
<evidence type="ECO:0000313" key="15">
    <source>
        <dbReference type="EMBL" id="CEO54159.1"/>
    </source>
</evidence>
<evidence type="ECO:0000256" key="8">
    <source>
        <dbReference type="ARBA" id="ARBA00047292"/>
    </source>
</evidence>
<dbReference type="EMBL" id="CDPU01000040">
    <property type="protein sequence ID" value="CEO54159.1"/>
    <property type="molecule type" value="Genomic_DNA"/>
</dbReference>
<keyword evidence="10" id="KW-0040">ANK repeat</keyword>